<proteinExistence type="inferred from homology"/>
<dbReference type="RefSeq" id="WP_380702598.1">
    <property type="nucleotide sequence ID" value="NZ_JBHSAP010000007.1"/>
</dbReference>
<dbReference type="Pfam" id="PF13458">
    <property type="entry name" value="Peripla_BP_6"/>
    <property type="match status" value="1"/>
</dbReference>
<evidence type="ECO:0000256" key="2">
    <source>
        <dbReference type="ARBA" id="ARBA00022729"/>
    </source>
</evidence>
<dbReference type="PANTHER" id="PTHR47151:SF2">
    <property type="entry name" value="AMINO ACID BINDING PROTEIN"/>
    <property type="match status" value="1"/>
</dbReference>
<evidence type="ECO:0000259" key="3">
    <source>
        <dbReference type="Pfam" id="PF13458"/>
    </source>
</evidence>
<dbReference type="PANTHER" id="PTHR47151">
    <property type="entry name" value="LEU/ILE/VAL-BINDING ABC TRANSPORTER SUBUNIT"/>
    <property type="match status" value="1"/>
</dbReference>
<keyword evidence="5" id="KW-1185">Reference proteome</keyword>
<name>A0ABV8JCP4_9BACL</name>
<evidence type="ECO:0000313" key="5">
    <source>
        <dbReference type="Proteomes" id="UP001595843"/>
    </source>
</evidence>
<dbReference type="Gene3D" id="3.40.50.2300">
    <property type="match status" value="2"/>
</dbReference>
<keyword evidence="2" id="KW-0732">Signal</keyword>
<organism evidence="4 5">
    <name type="scientific">Salinithrix halophila</name>
    <dbReference type="NCBI Taxonomy" id="1485204"/>
    <lineage>
        <taxon>Bacteria</taxon>
        <taxon>Bacillati</taxon>
        <taxon>Bacillota</taxon>
        <taxon>Bacilli</taxon>
        <taxon>Bacillales</taxon>
        <taxon>Thermoactinomycetaceae</taxon>
        <taxon>Salinithrix</taxon>
    </lineage>
</organism>
<comment type="caution">
    <text evidence="4">The sequence shown here is derived from an EMBL/GenBank/DDBJ whole genome shotgun (WGS) entry which is preliminary data.</text>
</comment>
<dbReference type="Proteomes" id="UP001595843">
    <property type="component" value="Unassembled WGS sequence"/>
</dbReference>
<evidence type="ECO:0000256" key="1">
    <source>
        <dbReference type="ARBA" id="ARBA00010062"/>
    </source>
</evidence>
<evidence type="ECO:0000313" key="4">
    <source>
        <dbReference type="EMBL" id="MFC4076080.1"/>
    </source>
</evidence>
<accession>A0ABV8JCP4</accession>
<protein>
    <submittedName>
        <fullName evidence="4">Branched-chain amino acid ABC transporter substrate-binding protein</fullName>
    </submittedName>
</protein>
<reference evidence="5" key="1">
    <citation type="journal article" date="2019" name="Int. J. Syst. Evol. Microbiol.">
        <title>The Global Catalogue of Microorganisms (GCM) 10K type strain sequencing project: providing services to taxonomists for standard genome sequencing and annotation.</title>
        <authorList>
            <consortium name="The Broad Institute Genomics Platform"/>
            <consortium name="The Broad Institute Genome Sequencing Center for Infectious Disease"/>
            <person name="Wu L."/>
            <person name="Ma J."/>
        </authorList>
    </citation>
    <scope>NUCLEOTIDE SEQUENCE [LARGE SCALE GENOMIC DNA]</scope>
    <source>
        <strain evidence="5">IBRC-M 10813</strain>
    </source>
</reference>
<feature type="domain" description="Leucine-binding protein" evidence="3">
    <location>
        <begin position="6"/>
        <end position="322"/>
    </location>
</feature>
<dbReference type="CDD" id="cd06342">
    <property type="entry name" value="PBP1_ABC_LIVBP-like"/>
    <property type="match status" value="1"/>
</dbReference>
<comment type="similarity">
    <text evidence="1">Belongs to the leucine-binding protein family.</text>
</comment>
<dbReference type="InterPro" id="IPR028082">
    <property type="entry name" value="Peripla_BP_I"/>
</dbReference>
<dbReference type="InterPro" id="IPR028081">
    <property type="entry name" value="Leu-bd"/>
</dbReference>
<gene>
    <name evidence="4" type="ORF">ACFOUO_04580</name>
</gene>
<dbReference type="SUPFAM" id="SSF53822">
    <property type="entry name" value="Periplasmic binding protein-like I"/>
    <property type="match status" value="1"/>
</dbReference>
<sequence>MSVEAIRIGLTGAFSGPHTTHTAQMKWGALLATREWESRHASPVRVIVGDEQAEAEKAPTVAKHLIDEQVQGVIGHFSSGCALAAAPLYREAGIPLLAPASTHPDLSQWDHIFRLCARDDQVSRVMGEWAARHFHPQRVGLLDDGSVYGKTLMDYTFQTLTKLGISSGIRLEWPKEDTANGKDSLCSLIEQADPEVILFGGRSRAAADMTRTLRQQGINLPLVFGDDVLNAEFLDQTAEASRNVWIVGSIPPSRNGRTASFFDAYRREVGTDPGFYAASTYLATEILLQALVQDDWADKGYGLLQARTWETLLGEQSFDADGNLRAVSLGLWKVEPGRILLSDRFEL</sequence>
<dbReference type="EMBL" id="JBHSAP010000007">
    <property type="protein sequence ID" value="MFC4076080.1"/>
    <property type="molecule type" value="Genomic_DNA"/>
</dbReference>